<name>A0A7X0IMW2_9HYPH</name>
<gene>
    <name evidence="1" type="ORF">GGD46_000810</name>
</gene>
<dbReference type="InterPro" id="IPR036388">
    <property type="entry name" value="WH-like_DNA-bd_sf"/>
</dbReference>
<dbReference type="InterPro" id="IPR051677">
    <property type="entry name" value="AfsR-DnrI-RedD_regulator"/>
</dbReference>
<dbReference type="Proteomes" id="UP000565576">
    <property type="component" value="Unassembled WGS sequence"/>
</dbReference>
<proteinExistence type="predicted"/>
<dbReference type="PANTHER" id="PTHR35807">
    <property type="entry name" value="TRANSCRIPTIONAL REGULATOR REDD-RELATED"/>
    <property type="match status" value="1"/>
</dbReference>
<keyword evidence="1" id="KW-0238">DNA-binding</keyword>
<organism evidence="1 2">
    <name type="scientific">Rhizobium lusitanum</name>
    <dbReference type="NCBI Taxonomy" id="293958"/>
    <lineage>
        <taxon>Bacteria</taxon>
        <taxon>Pseudomonadati</taxon>
        <taxon>Pseudomonadota</taxon>
        <taxon>Alphaproteobacteria</taxon>
        <taxon>Hyphomicrobiales</taxon>
        <taxon>Rhizobiaceae</taxon>
        <taxon>Rhizobium/Agrobacterium group</taxon>
        <taxon>Rhizobium</taxon>
    </lineage>
</organism>
<dbReference type="EMBL" id="JACHBG010000001">
    <property type="protein sequence ID" value="MBB6483567.1"/>
    <property type="molecule type" value="Genomic_DNA"/>
</dbReference>
<comment type="caution">
    <text evidence="1">The sequence shown here is derived from an EMBL/GenBank/DDBJ whole genome shotgun (WGS) entry which is preliminary data.</text>
</comment>
<reference evidence="1 2" key="1">
    <citation type="submission" date="2020-08" db="EMBL/GenBank/DDBJ databases">
        <title>Genomic Encyclopedia of Type Strains, Phase IV (KMG-V): Genome sequencing to study the core and pangenomes of soil and plant-associated prokaryotes.</title>
        <authorList>
            <person name="Whitman W."/>
        </authorList>
    </citation>
    <scope>NUCLEOTIDE SEQUENCE [LARGE SCALE GENOMIC DNA]</scope>
    <source>
        <strain evidence="1 2">SEMIA 4060</strain>
    </source>
</reference>
<dbReference type="AlphaFoldDB" id="A0A7X0IMW2"/>
<dbReference type="InterPro" id="IPR011990">
    <property type="entry name" value="TPR-like_helical_dom_sf"/>
</dbReference>
<dbReference type="RefSeq" id="WP_184701990.1">
    <property type="nucleotide sequence ID" value="NZ_JACHBG010000001.1"/>
</dbReference>
<sequence length="636" mass="70771">MFSLHVFGGLKLLDGAGREVAFPEKGLLILAYLMMAPNLHAPRSTIAWLLWGRDDNGGAQVNLRKLVSRIRGRQAALGRSFLHFTESTVELVSPPSLVDCSLSKGVDAGSALAKLKLLAEAQKAEFLKGVDCQSAIFSEWRDAQKHRQSLRLKEALKVAAEQANSRDEIALVKDVATLLLGSNPEDPDMHRILLRIFDAAGEVEHFRQVFERRNALLASWLRRQDKMLRPIGKSTIRPARKATSASRKLQIPLLLLSSWDRPVAGHDASSLLQGITVGLYALESLDMGDRCTSVQVSRVEQNAATTFNEGDGSYILDMRPSGGADEPRLFLQLVDAGTDEVLWAERIDVGQFSPKREREAITRHIVLSVAGQIERREMVQSHFEKSPMAYQRYLAGKRYLERLSVPNLQRARSELVAALRGGGDFAPGLSLVARTFSKEWVLTSGGDKALLDEAENYAMRAIATRHDIADGYRELGLTKSFQRANDESIEALKLAEVLNPGHAGIIADHAEVLLHSSRPDLALEKIESAIALNPVSPDTYLWTASVASYTLGRFEAALDYIDRMADARLADRISAASWAMLGEEERAGFFVRRVHKTTPDFDVDRWVSVVPFKEQWQRDIYREGLHRAGFWRDSAN</sequence>
<protein>
    <submittedName>
        <fullName evidence="1">DNA-binding SARP family transcriptional activator/TolB-like protein</fullName>
    </submittedName>
</protein>
<dbReference type="InterPro" id="IPR016032">
    <property type="entry name" value="Sig_transdc_resp-reg_C-effctor"/>
</dbReference>
<dbReference type="SUPFAM" id="SSF46894">
    <property type="entry name" value="C-terminal effector domain of the bipartite response regulators"/>
    <property type="match status" value="1"/>
</dbReference>
<evidence type="ECO:0000313" key="2">
    <source>
        <dbReference type="Proteomes" id="UP000565576"/>
    </source>
</evidence>
<accession>A0A7X0IMW2</accession>
<dbReference type="GO" id="GO:0003677">
    <property type="term" value="F:DNA binding"/>
    <property type="evidence" value="ECO:0007669"/>
    <property type="project" value="UniProtKB-KW"/>
</dbReference>
<dbReference type="SUPFAM" id="SSF48452">
    <property type="entry name" value="TPR-like"/>
    <property type="match status" value="1"/>
</dbReference>
<dbReference type="GO" id="GO:0006355">
    <property type="term" value="P:regulation of DNA-templated transcription"/>
    <property type="evidence" value="ECO:0007669"/>
    <property type="project" value="InterPro"/>
</dbReference>
<dbReference type="Gene3D" id="1.25.40.10">
    <property type="entry name" value="Tetratricopeptide repeat domain"/>
    <property type="match status" value="1"/>
</dbReference>
<dbReference type="Gene3D" id="1.10.10.10">
    <property type="entry name" value="Winged helix-like DNA-binding domain superfamily/Winged helix DNA-binding domain"/>
    <property type="match status" value="1"/>
</dbReference>
<evidence type="ECO:0000313" key="1">
    <source>
        <dbReference type="EMBL" id="MBB6483567.1"/>
    </source>
</evidence>